<feature type="binding site" evidence="7">
    <location>
        <begin position="47"/>
        <end position="49"/>
    </location>
    <ligand>
        <name>L-glutamine</name>
        <dbReference type="ChEBI" id="CHEBI:58359"/>
    </ligand>
</feature>
<dbReference type="InterPro" id="IPR021196">
    <property type="entry name" value="PdxT/SNO_CS"/>
</dbReference>
<dbReference type="Proteomes" id="UP000823486">
    <property type="component" value="Unassembled WGS sequence"/>
</dbReference>
<keyword evidence="2 7" id="KW-0378">Hydrolase</keyword>
<evidence type="ECO:0000256" key="1">
    <source>
        <dbReference type="ARBA" id="ARBA00008345"/>
    </source>
</evidence>
<feature type="active site" description="Nucleophile" evidence="7">
    <location>
        <position position="79"/>
    </location>
</feature>
<evidence type="ECO:0000256" key="7">
    <source>
        <dbReference type="HAMAP-Rule" id="MF_01615"/>
    </source>
</evidence>
<evidence type="ECO:0000256" key="3">
    <source>
        <dbReference type="ARBA" id="ARBA00022898"/>
    </source>
</evidence>
<dbReference type="EMBL" id="JAFBFI010000019">
    <property type="protein sequence ID" value="MBM7694196.1"/>
    <property type="molecule type" value="Genomic_DNA"/>
</dbReference>
<feature type="active site" description="Charge relay system" evidence="7">
    <location>
        <position position="172"/>
    </location>
</feature>
<gene>
    <name evidence="7" type="primary">pdxT</name>
    <name evidence="8" type="ORF">JOC77_003640</name>
</gene>
<comment type="similarity">
    <text evidence="1 7">Belongs to the glutaminase PdxT/SNO family.</text>
</comment>
<dbReference type="Pfam" id="PF01174">
    <property type="entry name" value="SNO"/>
    <property type="match status" value="1"/>
</dbReference>
<evidence type="ECO:0000256" key="6">
    <source>
        <dbReference type="ARBA" id="ARBA00049534"/>
    </source>
</evidence>
<dbReference type="PANTHER" id="PTHR31559:SF0">
    <property type="entry name" value="PYRIDOXAL 5'-PHOSPHATE SYNTHASE SUBUNIT SNO1-RELATED"/>
    <property type="match status" value="1"/>
</dbReference>
<dbReference type="PROSITE" id="PS01236">
    <property type="entry name" value="PDXT_SNO_1"/>
    <property type="match status" value="1"/>
</dbReference>
<protein>
    <recommendedName>
        <fullName evidence="7">Pyridoxal 5'-phosphate synthase subunit PdxT</fullName>
        <ecNumber evidence="7">4.3.3.6</ecNumber>
    </recommendedName>
    <alternativeName>
        <fullName evidence="7">Pdx2</fullName>
    </alternativeName>
    <alternativeName>
        <fullName evidence="7">Pyridoxal 5'-phosphate synthase glutaminase subunit</fullName>
        <ecNumber evidence="7">3.5.1.2</ecNumber>
    </alternativeName>
</protein>
<dbReference type="Gene3D" id="3.40.50.880">
    <property type="match status" value="1"/>
</dbReference>
<keyword evidence="3 7" id="KW-0663">Pyridoxal phosphate</keyword>
<dbReference type="GO" id="GO:0036381">
    <property type="term" value="F:pyridoxal 5'-phosphate synthase (glutamine hydrolysing) activity"/>
    <property type="evidence" value="ECO:0007669"/>
    <property type="project" value="UniProtKB-EC"/>
</dbReference>
<comment type="catalytic activity">
    <reaction evidence="7">
        <text>aldehydo-D-ribose 5-phosphate + D-glyceraldehyde 3-phosphate + L-glutamine = pyridoxal 5'-phosphate + L-glutamate + phosphate + 3 H2O + H(+)</text>
        <dbReference type="Rhea" id="RHEA:31507"/>
        <dbReference type="ChEBI" id="CHEBI:15377"/>
        <dbReference type="ChEBI" id="CHEBI:15378"/>
        <dbReference type="ChEBI" id="CHEBI:29985"/>
        <dbReference type="ChEBI" id="CHEBI:43474"/>
        <dbReference type="ChEBI" id="CHEBI:58273"/>
        <dbReference type="ChEBI" id="CHEBI:58359"/>
        <dbReference type="ChEBI" id="CHEBI:59776"/>
        <dbReference type="ChEBI" id="CHEBI:597326"/>
        <dbReference type="EC" id="4.3.3.6"/>
    </reaction>
</comment>
<keyword evidence="4 7" id="KW-0315">Glutamine amidotransferase</keyword>
<evidence type="ECO:0000256" key="5">
    <source>
        <dbReference type="ARBA" id="ARBA00023239"/>
    </source>
</evidence>
<dbReference type="InterPro" id="IPR002161">
    <property type="entry name" value="PdxT/SNO"/>
</dbReference>
<evidence type="ECO:0000256" key="2">
    <source>
        <dbReference type="ARBA" id="ARBA00022801"/>
    </source>
</evidence>
<feature type="active site" description="Charge relay system" evidence="7">
    <location>
        <position position="170"/>
    </location>
</feature>
<comment type="catalytic activity">
    <reaction evidence="6 7">
        <text>L-glutamine + H2O = L-glutamate + NH4(+)</text>
        <dbReference type="Rhea" id="RHEA:15889"/>
        <dbReference type="ChEBI" id="CHEBI:15377"/>
        <dbReference type="ChEBI" id="CHEBI:28938"/>
        <dbReference type="ChEBI" id="CHEBI:29985"/>
        <dbReference type="ChEBI" id="CHEBI:58359"/>
        <dbReference type="EC" id="3.5.1.2"/>
    </reaction>
</comment>
<comment type="pathway">
    <text evidence="7">Cofactor biosynthesis; pyridoxal 5'-phosphate biosynthesis.</text>
</comment>
<dbReference type="HAMAP" id="MF_01615">
    <property type="entry name" value="PdxT"/>
    <property type="match status" value="1"/>
</dbReference>
<dbReference type="RefSeq" id="WP_204546046.1">
    <property type="nucleotide sequence ID" value="NZ_JAFBFI010000019.1"/>
</dbReference>
<dbReference type="SUPFAM" id="SSF52317">
    <property type="entry name" value="Class I glutamine amidotransferase-like"/>
    <property type="match status" value="1"/>
</dbReference>
<name>A0ABS2QPK7_9BACI</name>
<dbReference type="NCBIfam" id="TIGR03800">
    <property type="entry name" value="PLP_synth_Pdx2"/>
    <property type="match status" value="1"/>
</dbReference>
<dbReference type="EC" id="3.5.1.2" evidence="7"/>
<dbReference type="PROSITE" id="PS51130">
    <property type="entry name" value="PDXT_SNO_2"/>
    <property type="match status" value="1"/>
</dbReference>
<sequence>MATIGVLGLQGAVEEHLKSIMLAGHEGTVIKLPRQLDEVDALIIPGGESTAIRKLMDHYGFIEKIQAFSALKKPIFGTCAGMVLLAERLSGTEDRHLGVMDITVQRNAFGRQKESFEAELSIEGLLNPFPAVFIRAPYIEQAGSEVEVLARYEDKIVMAKQDHLLVCSFHPELTEDPGVLLIFLEMVEQSVSAPF</sequence>
<dbReference type="PANTHER" id="PTHR31559">
    <property type="entry name" value="PYRIDOXAL 5'-PHOSPHATE SYNTHASE SUBUNIT SNO"/>
    <property type="match status" value="1"/>
</dbReference>
<evidence type="ECO:0000313" key="8">
    <source>
        <dbReference type="EMBL" id="MBM7694196.1"/>
    </source>
</evidence>
<dbReference type="PIRSF" id="PIRSF005639">
    <property type="entry name" value="Glut_amidoT_SNO"/>
    <property type="match status" value="1"/>
</dbReference>
<keyword evidence="9" id="KW-1185">Reference proteome</keyword>
<organism evidence="8 9">
    <name type="scientific">Peribacillus deserti</name>
    <dbReference type="NCBI Taxonomy" id="673318"/>
    <lineage>
        <taxon>Bacteria</taxon>
        <taxon>Bacillati</taxon>
        <taxon>Bacillota</taxon>
        <taxon>Bacilli</taxon>
        <taxon>Bacillales</taxon>
        <taxon>Bacillaceae</taxon>
        <taxon>Peribacillus</taxon>
    </lineage>
</organism>
<comment type="subunit">
    <text evidence="7">In the presence of PdxS, forms a dodecamer of heterodimers. Only shows activity in the heterodimer.</text>
</comment>
<evidence type="ECO:0000313" key="9">
    <source>
        <dbReference type="Proteomes" id="UP000823486"/>
    </source>
</evidence>
<comment type="caution">
    <text evidence="8">The sequence shown here is derived from an EMBL/GenBank/DDBJ whole genome shotgun (WGS) entry which is preliminary data.</text>
</comment>
<keyword evidence="5 7" id="KW-0456">Lyase</keyword>
<accession>A0ABS2QPK7</accession>
<feature type="binding site" evidence="7">
    <location>
        <begin position="134"/>
        <end position="135"/>
    </location>
    <ligand>
        <name>L-glutamine</name>
        <dbReference type="ChEBI" id="CHEBI:58359"/>
    </ligand>
</feature>
<dbReference type="InterPro" id="IPR029062">
    <property type="entry name" value="Class_I_gatase-like"/>
</dbReference>
<dbReference type="PROSITE" id="PS51273">
    <property type="entry name" value="GATASE_TYPE_1"/>
    <property type="match status" value="1"/>
</dbReference>
<evidence type="ECO:0000256" key="4">
    <source>
        <dbReference type="ARBA" id="ARBA00022962"/>
    </source>
</evidence>
<reference evidence="8 9" key="1">
    <citation type="submission" date="2021-01" db="EMBL/GenBank/DDBJ databases">
        <title>Genomic Encyclopedia of Type Strains, Phase IV (KMG-IV): sequencing the most valuable type-strain genomes for metagenomic binning, comparative biology and taxonomic classification.</title>
        <authorList>
            <person name="Goeker M."/>
        </authorList>
    </citation>
    <scope>NUCLEOTIDE SEQUENCE [LARGE SCALE GENOMIC DNA]</scope>
    <source>
        <strain evidence="8 9">DSM 105482</strain>
    </source>
</reference>
<comment type="function">
    <text evidence="7">Catalyzes the hydrolysis of glutamine to glutamate and ammonia as part of the biosynthesis of pyridoxal 5'-phosphate. The resulting ammonia molecule is channeled to the active site of PdxS.</text>
</comment>
<proteinExistence type="inferred from homology"/>
<dbReference type="CDD" id="cd01749">
    <property type="entry name" value="GATase1_PB"/>
    <property type="match status" value="1"/>
</dbReference>
<dbReference type="EC" id="4.3.3.6" evidence="7"/>
<feature type="binding site" evidence="7">
    <location>
        <position position="106"/>
    </location>
    <ligand>
        <name>L-glutamine</name>
        <dbReference type="ChEBI" id="CHEBI:58359"/>
    </ligand>
</feature>